<dbReference type="SMART" id="SM00347">
    <property type="entry name" value="HTH_MARR"/>
    <property type="match status" value="1"/>
</dbReference>
<evidence type="ECO:0000256" key="7">
    <source>
        <dbReference type="ARBA" id="ARBA00023015"/>
    </source>
</evidence>
<evidence type="ECO:0000256" key="9">
    <source>
        <dbReference type="ARBA" id="ARBA00023159"/>
    </source>
</evidence>
<dbReference type="NCBIfam" id="NF008273">
    <property type="entry name" value="PRK11050.1"/>
    <property type="match status" value="1"/>
</dbReference>
<evidence type="ECO:0000256" key="11">
    <source>
        <dbReference type="ARBA" id="ARBA00023211"/>
    </source>
</evidence>
<dbReference type="Gene3D" id="1.10.60.10">
    <property type="entry name" value="Iron dependent repressor, metal binding and dimerisation domain"/>
    <property type="match status" value="1"/>
</dbReference>
<dbReference type="InterPro" id="IPR001367">
    <property type="entry name" value="Fe_dep_repressor"/>
</dbReference>
<dbReference type="InterPro" id="IPR036421">
    <property type="entry name" value="Fe_dep_repressor_sf"/>
</dbReference>
<evidence type="ECO:0000256" key="1">
    <source>
        <dbReference type="ARBA" id="ARBA00004496"/>
    </source>
</evidence>
<dbReference type="GO" id="GO:0005737">
    <property type="term" value="C:cytoplasm"/>
    <property type="evidence" value="ECO:0007669"/>
    <property type="project" value="UniProtKB-SubCell"/>
</dbReference>
<evidence type="ECO:0000313" key="16">
    <source>
        <dbReference type="EMBL" id="TCD13345.1"/>
    </source>
</evidence>
<evidence type="ECO:0000259" key="15">
    <source>
        <dbReference type="PROSITE" id="PS50944"/>
    </source>
</evidence>
<evidence type="ECO:0000256" key="6">
    <source>
        <dbReference type="ARBA" id="ARBA00022491"/>
    </source>
</evidence>
<dbReference type="InterPro" id="IPR036390">
    <property type="entry name" value="WH_DNA-bd_sf"/>
</dbReference>
<evidence type="ECO:0000256" key="8">
    <source>
        <dbReference type="ARBA" id="ARBA00023125"/>
    </source>
</evidence>
<keyword evidence="8" id="KW-0238">DNA-binding</keyword>
<comment type="subcellular location">
    <subcellularLocation>
        <location evidence="1">Cytoplasm</location>
    </subcellularLocation>
</comment>
<dbReference type="SUPFAM" id="SSF46785">
    <property type="entry name" value="Winged helix' DNA-binding domain"/>
    <property type="match status" value="1"/>
</dbReference>
<dbReference type="SUPFAM" id="SSF47979">
    <property type="entry name" value="Iron-dependent repressor protein, dimerization domain"/>
    <property type="match status" value="1"/>
</dbReference>
<dbReference type="Pfam" id="PF02742">
    <property type="entry name" value="Fe_dep_repr_C"/>
    <property type="match status" value="1"/>
</dbReference>
<keyword evidence="11" id="KW-0464">Manganese</keyword>
<evidence type="ECO:0000313" key="17">
    <source>
        <dbReference type="Proteomes" id="UP000291301"/>
    </source>
</evidence>
<dbReference type="AlphaFoldDB" id="A0A4R0PAM4"/>
<feature type="compositionally biased region" description="Basic and acidic residues" evidence="14">
    <location>
        <begin position="7"/>
        <end position="19"/>
    </location>
</feature>
<dbReference type="Gene3D" id="1.10.10.10">
    <property type="entry name" value="Winged helix-like DNA-binding domain superfamily/Winged helix DNA-binding domain"/>
    <property type="match status" value="1"/>
</dbReference>
<keyword evidence="5" id="KW-0963">Cytoplasm</keyword>
<proteinExistence type="inferred from homology"/>
<dbReference type="EMBL" id="SJST01000005">
    <property type="protein sequence ID" value="TCD13345.1"/>
    <property type="molecule type" value="Genomic_DNA"/>
</dbReference>
<name>A0A4R0PAM4_9HYPH</name>
<dbReference type="InterPro" id="IPR050536">
    <property type="entry name" value="DtxR_MntR_Metal-Reg"/>
</dbReference>
<dbReference type="RefSeq" id="WP_131569496.1">
    <property type="nucleotide sequence ID" value="NZ_JAINFK010000006.1"/>
</dbReference>
<evidence type="ECO:0000256" key="13">
    <source>
        <dbReference type="ARBA" id="ARBA00032593"/>
    </source>
</evidence>
<dbReference type="PANTHER" id="PTHR33238">
    <property type="entry name" value="IRON (METAL) DEPENDENT REPRESSOR, DTXR FAMILY"/>
    <property type="match status" value="1"/>
</dbReference>
<evidence type="ECO:0000256" key="10">
    <source>
        <dbReference type="ARBA" id="ARBA00023163"/>
    </source>
</evidence>
<dbReference type="GO" id="GO:0003700">
    <property type="term" value="F:DNA-binding transcription factor activity"/>
    <property type="evidence" value="ECO:0007669"/>
    <property type="project" value="InterPro"/>
</dbReference>
<dbReference type="PANTHER" id="PTHR33238:SF11">
    <property type="entry name" value="TRANSCRIPTIONAL REGULATOR MNTR"/>
    <property type="match status" value="1"/>
</dbReference>
<dbReference type="InterPro" id="IPR022689">
    <property type="entry name" value="Iron_dep_repressor"/>
</dbReference>
<comment type="caution">
    <text evidence="16">The sequence shown here is derived from an EMBL/GenBank/DDBJ whole genome shotgun (WGS) entry which is preliminary data.</text>
</comment>
<dbReference type="InterPro" id="IPR036388">
    <property type="entry name" value="WH-like_DNA-bd_sf"/>
</dbReference>
<evidence type="ECO:0000256" key="5">
    <source>
        <dbReference type="ARBA" id="ARBA00022490"/>
    </source>
</evidence>
<evidence type="ECO:0000256" key="4">
    <source>
        <dbReference type="ARBA" id="ARBA00022386"/>
    </source>
</evidence>
<gene>
    <name evidence="16" type="primary">mntR</name>
    <name evidence="16" type="ORF">E0D97_12690</name>
</gene>
<dbReference type="OrthoDB" id="9791355at2"/>
<protein>
    <recommendedName>
        <fullName evidence="4">Transcriptional regulator MntR</fullName>
    </recommendedName>
    <alternativeName>
        <fullName evidence="13">Manganese transport regulator</fullName>
    </alternativeName>
</protein>
<dbReference type="SMART" id="SM00529">
    <property type="entry name" value="HTH_DTXR"/>
    <property type="match status" value="1"/>
</dbReference>
<evidence type="ECO:0000256" key="3">
    <source>
        <dbReference type="ARBA" id="ARBA00011738"/>
    </source>
</evidence>
<dbReference type="GO" id="GO:0046914">
    <property type="term" value="F:transition metal ion binding"/>
    <property type="evidence" value="ECO:0007669"/>
    <property type="project" value="InterPro"/>
</dbReference>
<comment type="subunit">
    <text evidence="3">Homodimer.</text>
</comment>
<reference evidence="16 17" key="1">
    <citation type="journal article" date="2015" name="Antonie Van Leeuwenhoek">
        <title>Oricola cellulosilytica gen. nov., sp. nov., a cellulose-degrading bacterium of the family Phyllobacteriaceae isolated from surface seashore water, and emended descriptions of Mesorhizobium loti and Phyllobacterium myrsinacearum.</title>
        <authorList>
            <person name="Hameed A."/>
            <person name="Shahina M."/>
            <person name="Lai W.A."/>
            <person name="Lin S.Y."/>
            <person name="Young L.S."/>
            <person name="Liu Y.C."/>
            <person name="Hsu Y.H."/>
            <person name="Young C.C."/>
        </authorList>
    </citation>
    <scope>NUCLEOTIDE SEQUENCE [LARGE SCALE GENOMIC DNA]</scope>
    <source>
        <strain evidence="16 17">KCTC 52183</strain>
    </source>
</reference>
<accession>A0A4R0PAM4</accession>
<evidence type="ECO:0000256" key="14">
    <source>
        <dbReference type="SAM" id="MobiDB-lite"/>
    </source>
</evidence>
<organism evidence="16 17">
    <name type="scientific">Oricola cellulosilytica</name>
    <dbReference type="NCBI Taxonomy" id="1429082"/>
    <lineage>
        <taxon>Bacteria</taxon>
        <taxon>Pseudomonadati</taxon>
        <taxon>Pseudomonadota</taxon>
        <taxon>Alphaproteobacteria</taxon>
        <taxon>Hyphomicrobiales</taxon>
        <taxon>Ahrensiaceae</taxon>
        <taxon>Oricola</taxon>
    </lineage>
</organism>
<comment type="similarity">
    <text evidence="2">Belongs to the DtxR/MntR family.</text>
</comment>
<comment type="function">
    <text evidence="12">In the presence of manganese, represses expression of mntH and mntS. Up-regulates expression of mntP.</text>
</comment>
<dbReference type="Pfam" id="PF01325">
    <property type="entry name" value="Fe_dep_repress"/>
    <property type="match status" value="1"/>
</dbReference>
<dbReference type="GO" id="GO:0003677">
    <property type="term" value="F:DNA binding"/>
    <property type="evidence" value="ECO:0007669"/>
    <property type="project" value="UniProtKB-KW"/>
</dbReference>
<dbReference type="InterPro" id="IPR000835">
    <property type="entry name" value="HTH_MarR-typ"/>
</dbReference>
<dbReference type="Proteomes" id="UP000291301">
    <property type="component" value="Unassembled WGS sequence"/>
</dbReference>
<dbReference type="PROSITE" id="PS50944">
    <property type="entry name" value="HTH_DTXR"/>
    <property type="match status" value="1"/>
</dbReference>
<evidence type="ECO:0000256" key="2">
    <source>
        <dbReference type="ARBA" id="ARBA00007871"/>
    </source>
</evidence>
<feature type="domain" description="HTH dtxR-type" evidence="15">
    <location>
        <begin position="35"/>
        <end position="95"/>
    </location>
</feature>
<keyword evidence="9" id="KW-0010">Activator</keyword>
<dbReference type="GO" id="GO:0046983">
    <property type="term" value="F:protein dimerization activity"/>
    <property type="evidence" value="ECO:0007669"/>
    <property type="project" value="InterPro"/>
</dbReference>
<dbReference type="InterPro" id="IPR022687">
    <property type="entry name" value="HTH_DTXR"/>
</dbReference>
<keyword evidence="17" id="KW-1185">Reference proteome</keyword>
<keyword evidence="7" id="KW-0805">Transcription regulation</keyword>
<keyword evidence="6" id="KW-0678">Repressor</keyword>
<keyword evidence="10" id="KW-0804">Transcription</keyword>
<feature type="region of interest" description="Disordered" evidence="14">
    <location>
        <begin position="1"/>
        <end position="20"/>
    </location>
</feature>
<sequence length="152" mass="17037">MTKPRSHGRETFEAADRAPEAQAKGFATVRQAHESEMAEDYVELIAELIETRGEARPVDIAERLGVKAPTVTKNITRLRNVGLVRREPYRAIFLTDEGQALAEACRRRHRIVVAFLRSLGIDEETAERDAEGIEHHVSDATLAAFKRKIGHP</sequence>
<evidence type="ECO:0000256" key="12">
    <source>
        <dbReference type="ARBA" id="ARBA00025185"/>
    </source>
</evidence>